<dbReference type="Gramene" id="ERN04818">
    <property type="protein sequence ID" value="ERN04818"/>
    <property type="gene ID" value="AMTR_s00146p00024230"/>
</dbReference>
<reference evidence="4" key="1">
    <citation type="journal article" date="2013" name="Science">
        <title>The Amborella genome and the evolution of flowering plants.</title>
        <authorList>
            <consortium name="Amborella Genome Project"/>
        </authorList>
    </citation>
    <scope>NUCLEOTIDE SEQUENCE [LARGE SCALE GENOMIC DNA]</scope>
</reference>
<feature type="region of interest" description="Disordered" evidence="1">
    <location>
        <begin position="77"/>
        <end position="96"/>
    </location>
</feature>
<keyword evidence="2" id="KW-1133">Transmembrane helix</keyword>
<evidence type="ECO:0000256" key="2">
    <source>
        <dbReference type="SAM" id="Phobius"/>
    </source>
</evidence>
<dbReference type="eggNOG" id="ENOG502RZXQ">
    <property type="taxonomic scope" value="Eukaryota"/>
</dbReference>
<evidence type="ECO:0000256" key="1">
    <source>
        <dbReference type="SAM" id="MobiDB-lite"/>
    </source>
</evidence>
<evidence type="ECO:0000313" key="4">
    <source>
        <dbReference type="Proteomes" id="UP000017836"/>
    </source>
</evidence>
<sequence>MDPVSRRTWKIMLTSSLPLAQEELETVTYPLGAHHIKEVNDLLGKRDCTGDGDGDALTASLGPDVIKTEPSIENGVGEIDPTRENEVRDTNPSKENEVREIAFRDGSAFEEKANPSISTSQYTSDHMAKRNPSMKPPLSHRVFTASRLDFAISASQNIRLLCAATIALLVLCGNIVSSLTTTTLIGRVILSWPLYNLLLTDATIVLGFMLMNLEKEKRDEKRRETGLEVNYGLVESLGNVLELGLVIQRVTQAIFMDVSIYAVLVVSGLSLIKYGL</sequence>
<gene>
    <name evidence="3" type="ORF">AMTR_s00146p00024230</name>
</gene>
<dbReference type="HOGENOM" id="CLU_1009509_0_0_1"/>
<dbReference type="Proteomes" id="UP000017836">
    <property type="component" value="Unassembled WGS sequence"/>
</dbReference>
<feature type="region of interest" description="Disordered" evidence="1">
    <location>
        <begin position="113"/>
        <end position="136"/>
    </location>
</feature>
<feature type="transmembrane region" description="Helical" evidence="2">
    <location>
        <begin position="253"/>
        <end position="272"/>
    </location>
</feature>
<keyword evidence="2" id="KW-0812">Transmembrane</keyword>
<protein>
    <submittedName>
        <fullName evidence="3">Uncharacterized protein</fullName>
    </submittedName>
</protein>
<feature type="compositionally biased region" description="Basic and acidic residues" evidence="1">
    <location>
        <begin position="80"/>
        <end position="96"/>
    </location>
</feature>
<feature type="compositionally biased region" description="Polar residues" evidence="1">
    <location>
        <begin position="115"/>
        <end position="124"/>
    </location>
</feature>
<keyword evidence="4" id="KW-1185">Reference proteome</keyword>
<dbReference type="EMBL" id="KI394155">
    <property type="protein sequence ID" value="ERN04818.1"/>
    <property type="molecule type" value="Genomic_DNA"/>
</dbReference>
<proteinExistence type="predicted"/>
<dbReference type="PANTHER" id="PTHR35469">
    <property type="entry name" value="TRANSMEMBRANE PROTEIN"/>
    <property type="match status" value="1"/>
</dbReference>
<feature type="transmembrane region" description="Helical" evidence="2">
    <location>
        <begin position="160"/>
        <end position="180"/>
    </location>
</feature>
<feature type="transmembrane region" description="Helical" evidence="2">
    <location>
        <begin position="192"/>
        <end position="213"/>
    </location>
</feature>
<keyword evidence="2" id="KW-0472">Membrane</keyword>
<evidence type="ECO:0000313" key="3">
    <source>
        <dbReference type="EMBL" id="ERN04818.1"/>
    </source>
</evidence>
<name>W1PA70_AMBTC</name>
<organism evidence="3 4">
    <name type="scientific">Amborella trichopoda</name>
    <dbReference type="NCBI Taxonomy" id="13333"/>
    <lineage>
        <taxon>Eukaryota</taxon>
        <taxon>Viridiplantae</taxon>
        <taxon>Streptophyta</taxon>
        <taxon>Embryophyta</taxon>
        <taxon>Tracheophyta</taxon>
        <taxon>Spermatophyta</taxon>
        <taxon>Magnoliopsida</taxon>
        <taxon>Amborellales</taxon>
        <taxon>Amborellaceae</taxon>
        <taxon>Amborella</taxon>
    </lineage>
</organism>
<dbReference type="PANTHER" id="PTHR35469:SF4">
    <property type="entry name" value="TRANSMEMBRANE PROTEIN"/>
    <property type="match status" value="1"/>
</dbReference>
<accession>W1PA70</accession>
<dbReference type="AlphaFoldDB" id="W1PA70"/>